<dbReference type="KEGG" id="mpp:MICPUCDRAFT_56738"/>
<feature type="region of interest" description="Disordered" evidence="2">
    <location>
        <begin position="409"/>
        <end position="437"/>
    </location>
</feature>
<gene>
    <name evidence="3" type="ORF">MICPUCDRAFT_56738</name>
</gene>
<feature type="coiled-coil region" evidence="1">
    <location>
        <begin position="331"/>
        <end position="358"/>
    </location>
</feature>
<dbReference type="RefSeq" id="XP_003057021.1">
    <property type="nucleotide sequence ID" value="XM_003056975.1"/>
</dbReference>
<name>C1MN11_MICPC</name>
<dbReference type="OrthoDB" id="10641660at2759"/>
<dbReference type="GeneID" id="9682940"/>
<feature type="region of interest" description="Disordered" evidence="2">
    <location>
        <begin position="363"/>
        <end position="395"/>
    </location>
</feature>
<keyword evidence="1" id="KW-0175">Coiled coil</keyword>
<protein>
    <submittedName>
        <fullName evidence="3">Predicted protein</fullName>
    </submittedName>
</protein>
<evidence type="ECO:0000313" key="3">
    <source>
        <dbReference type="EMBL" id="EEH58666.1"/>
    </source>
</evidence>
<organism evidence="4">
    <name type="scientific">Micromonas pusilla (strain CCMP1545)</name>
    <name type="common">Picoplanktonic green alga</name>
    <dbReference type="NCBI Taxonomy" id="564608"/>
    <lineage>
        <taxon>Eukaryota</taxon>
        <taxon>Viridiplantae</taxon>
        <taxon>Chlorophyta</taxon>
        <taxon>Mamiellophyceae</taxon>
        <taxon>Mamiellales</taxon>
        <taxon>Mamiellaceae</taxon>
        <taxon>Micromonas</taxon>
    </lineage>
</organism>
<evidence type="ECO:0000256" key="1">
    <source>
        <dbReference type="SAM" id="Coils"/>
    </source>
</evidence>
<proteinExistence type="predicted"/>
<reference evidence="3 4" key="1">
    <citation type="journal article" date="2009" name="Science">
        <title>Green evolution and dynamic adaptations revealed by genomes of the marine picoeukaryotes Micromonas.</title>
        <authorList>
            <person name="Worden A.Z."/>
            <person name="Lee J.H."/>
            <person name="Mock T."/>
            <person name="Rouze P."/>
            <person name="Simmons M.P."/>
            <person name="Aerts A.L."/>
            <person name="Allen A.E."/>
            <person name="Cuvelier M.L."/>
            <person name="Derelle E."/>
            <person name="Everett M.V."/>
            <person name="Foulon E."/>
            <person name="Grimwood J."/>
            <person name="Gundlach H."/>
            <person name="Henrissat B."/>
            <person name="Napoli C."/>
            <person name="McDonald S.M."/>
            <person name="Parker M.S."/>
            <person name="Rombauts S."/>
            <person name="Salamov A."/>
            <person name="Von Dassow P."/>
            <person name="Badger J.H."/>
            <person name="Coutinho P.M."/>
            <person name="Demir E."/>
            <person name="Dubchak I."/>
            <person name="Gentemann C."/>
            <person name="Eikrem W."/>
            <person name="Gready J.E."/>
            <person name="John U."/>
            <person name="Lanier W."/>
            <person name="Lindquist E.A."/>
            <person name="Lucas S."/>
            <person name="Mayer K.F."/>
            <person name="Moreau H."/>
            <person name="Not F."/>
            <person name="Otillar R."/>
            <person name="Panaud O."/>
            <person name="Pangilinan J."/>
            <person name="Paulsen I."/>
            <person name="Piegu B."/>
            <person name="Poliakov A."/>
            <person name="Robbens S."/>
            <person name="Schmutz J."/>
            <person name="Toulza E."/>
            <person name="Wyss T."/>
            <person name="Zelensky A."/>
            <person name="Zhou K."/>
            <person name="Armbrust E.V."/>
            <person name="Bhattacharya D."/>
            <person name="Goodenough U.W."/>
            <person name="Van de Peer Y."/>
            <person name="Grigoriev I.V."/>
        </authorList>
    </citation>
    <scope>NUCLEOTIDE SEQUENCE [LARGE SCALE GENOMIC DNA]</scope>
    <source>
        <strain evidence="3 4">CCMP1545</strain>
    </source>
</reference>
<dbReference type="AlphaFoldDB" id="C1MN11"/>
<sequence length="525" mass="56957">MTSTAPAAISYIIKVPVHANARRTPPPAVAKRLRARAFPKDARASVSEKRVNEDALAASRKAAVAAAHNARVSESVTNTVAIKSNIASYTRETTDRRLQEAEQLRVSRLEARASVAKKFVQRVDDVAEKNESRKAQLAANIERKLELAEQNRKREIAKLTFKAADAAARAKDIALKAARAAAEKAAAIETKVDVAVARRDAFLNLIAFKAHFFNARADRAVKHAKANARMDAKVTATRLQSRMAAAAYLRGLDVRLRQSKAALTTERAAHVVERQRLQNHVSPLIEAARIRADQFLADERRNEAVNATAARAHRFIRRAVVTAATREYNEAATAATRRANLEEKLAAAAERKSEMLSLAYAGGGPEIDSVRGSPTGSWPRVSRASSPRAARDFVSASTSPIKEIELAARARARGRPSTARGPRDLATVFRPPSPDSPYYPYAKDTYREYQLSPSEEAEAVRRLPTNAQVAVSARKPLRRSVACGAEVNTAAEINAARQDAKENGGWTLLDGVSGSFSAPTSPTAA</sequence>
<dbReference type="OMA" id="CANNEVQ"/>
<keyword evidence="4" id="KW-1185">Reference proteome</keyword>
<evidence type="ECO:0000313" key="4">
    <source>
        <dbReference type="Proteomes" id="UP000001876"/>
    </source>
</evidence>
<dbReference type="Proteomes" id="UP000001876">
    <property type="component" value="Unassembled WGS sequence"/>
</dbReference>
<accession>C1MN11</accession>
<dbReference type="EMBL" id="GG663737">
    <property type="protein sequence ID" value="EEH58666.1"/>
    <property type="molecule type" value="Genomic_DNA"/>
</dbReference>
<evidence type="ECO:0000256" key="2">
    <source>
        <dbReference type="SAM" id="MobiDB-lite"/>
    </source>
</evidence>